<evidence type="ECO:0000313" key="3">
    <source>
        <dbReference type="Proteomes" id="UP000215335"/>
    </source>
</evidence>
<name>A0A232F7D6_9HYME</name>
<feature type="signal peptide" evidence="1">
    <location>
        <begin position="1"/>
        <end position="24"/>
    </location>
</feature>
<protein>
    <submittedName>
        <fullName evidence="2">Uncharacterized protein</fullName>
    </submittedName>
</protein>
<dbReference type="EMBL" id="NNAY01000728">
    <property type="protein sequence ID" value="OXU26776.1"/>
    <property type="molecule type" value="Genomic_DNA"/>
</dbReference>
<sequence>MAAAARRSCHLFFVPSLLCRLAATRWKNKGLKESFHRRSDRLRRETMTHLS</sequence>
<accession>A0A232F7D6</accession>
<evidence type="ECO:0000313" key="2">
    <source>
        <dbReference type="EMBL" id="OXU26776.1"/>
    </source>
</evidence>
<evidence type="ECO:0000256" key="1">
    <source>
        <dbReference type="SAM" id="SignalP"/>
    </source>
</evidence>
<dbReference type="Proteomes" id="UP000215335">
    <property type="component" value="Unassembled WGS sequence"/>
</dbReference>
<keyword evidence="1" id="KW-0732">Signal</keyword>
<keyword evidence="3" id="KW-1185">Reference proteome</keyword>
<dbReference type="AlphaFoldDB" id="A0A232F7D6"/>
<comment type="caution">
    <text evidence="2">The sequence shown here is derived from an EMBL/GenBank/DDBJ whole genome shotgun (WGS) entry which is preliminary data.</text>
</comment>
<proteinExistence type="predicted"/>
<organism evidence="2 3">
    <name type="scientific">Trichomalopsis sarcophagae</name>
    <dbReference type="NCBI Taxonomy" id="543379"/>
    <lineage>
        <taxon>Eukaryota</taxon>
        <taxon>Metazoa</taxon>
        <taxon>Ecdysozoa</taxon>
        <taxon>Arthropoda</taxon>
        <taxon>Hexapoda</taxon>
        <taxon>Insecta</taxon>
        <taxon>Pterygota</taxon>
        <taxon>Neoptera</taxon>
        <taxon>Endopterygota</taxon>
        <taxon>Hymenoptera</taxon>
        <taxon>Apocrita</taxon>
        <taxon>Proctotrupomorpha</taxon>
        <taxon>Chalcidoidea</taxon>
        <taxon>Pteromalidae</taxon>
        <taxon>Pteromalinae</taxon>
        <taxon>Trichomalopsis</taxon>
    </lineage>
</organism>
<feature type="chain" id="PRO_5012421015" evidence="1">
    <location>
        <begin position="25"/>
        <end position="51"/>
    </location>
</feature>
<gene>
    <name evidence="2" type="ORF">TSAR_005866</name>
</gene>
<reference evidence="2 3" key="1">
    <citation type="journal article" date="2017" name="Curr. Biol.">
        <title>The Evolution of Venom by Co-option of Single-Copy Genes.</title>
        <authorList>
            <person name="Martinson E.O."/>
            <person name="Mrinalini"/>
            <person name="Kelkar Y.D."/>
            <person name="Chang C.H."/>
            <person name="Werren J.H."/>
        </authorList>
    </citation>
    <scope>NUCLEOTIDE SEQUENCE [LARGE SCALE GENOMIC DNA]</scope>
    <source>
        <strain evidence="2 3">Alberta</strain>
        <tissue evidence="2">Whole body</tissue>
    </source>
</reference>